<keyword evidence="3" id="KW-1185">Reference proteome</keyword>
<sequence length="242" mass="27410">MPRPNVDTPVETTVSVLRAAADWAREYAQQLERVFGDDYDGATMARALAEQLESAEQTYKRARREDTTLDDPVQTVLADIREFIGEVLEQIREAFEDADNRDAMVNDFAPQPPDSVRSFEHAKRALAQLAAAVEHYEERMRQARIDVGELQHKLVLTFGALEEAAEKPATENEQTRAARRERDQLRQEAVDFVRNLQLAAEAVQLSQRDPLEDLHALFAKHGPPAPALLGRTASLRRFSHER</sequence>
<proteinExistence type="predicted"/>
<evidence type="ECO:0000313" key="3">
    <source>
        <dbReference type="Proteomes" id="UP000315995"/>
    </source>
</evidence>
<gene>
    <name evidence="2" type="ORF">FIV42_07385</name>
</gene>
<accession>A0A4Y6PQD5</accession>
<dbReference type="AlphaFoldDB" id="A0A4Y6PQD5"/>
<protein>
    <submittedName>
        <fullName evidence="2">Uncharacterized protein</fullName>
    </submittedName>
</protein>
<organism evidence="2 3">
    <name type="scientific">Persicimonas caeni</name>
    <dbReference type="NCBI Taxonomy" id="2292766"/>
    <lineage>
        <taxon>Bacteria</taxon>
        <taxon>Deltaproteobacteria</taxon>
        <taxon>Bradymonadales</taxon>
        <taxon>Bradymonadaceae</taxon>
        <taxon>Persicimonas</taxon>
    </lineage>
</organism>
<evidence type="ECO:0000313" key="2">
    <source>
        <dbReference type="EMBL" id="QDG50561.1"/>
    </source>
</evidence>
<accession>A0A5B8Y1E8</accession>
<dbReference type="Proteomes" id="UP000315995">
    <property type="component" value="Chromosome"/>
</dbReference>
<keyword evidence="1" id="KW-0175">Coiled coil</keyword>
<evidence type="ECO:0000256" key="1">
    <source>
        <dbReference type="SAM" id="Coils"/>
    </source>
</evidence>
<dbReference type="EMBL" id="CP041186">
    <property type="protein sequence ID" value="QDG50561.1"/>
    <property type="molecule type" value="Genomic_DNA"/>
</dbReference>
<feature type="coiled-coil region" evidence="1">
    <location>
        <begin position="119"/>
        <end position="153"/>
    </location>
</feature>
<name>A0A4Y6PQD5_PERCE</name>
<dbReference type="RefSeq" id="WP_141197053.1">
    <property type="nucleotide sequence ID" value="NZ_CP041186.1"/>
</dbReference>
<reference evidence="2 3" key="1">
    <citation type="submission" date="2019-06" db="EMBL/GenBank/DDBJ databases">
        <title>Persicimonas caeni gen. nov., sp. nov., a predatory bacterium isolated from solar saltern.</title>
        <authorList>
            <person name="Wang S."/>
        </authorList>
    </citation>
    <scope>NUCLEOTIDE SEQUENCE [LARGE SCALE GENOMIC DNA]</scope>
    <source>
        <strain evidence="2 3">YN101</strain>
    </source>
</reference>